<name>A0A803PIH2_CANSA</name>
<evidence type="ECO:0008006" key="4">
    <source>
        <dbReference type="Google" id="ProtNLM"/>
    </source>
</evidence>
<evidence type="ECO:0000256" key="1">
    <source>
        <dbReference type="SAM" id="MobiDB-lite"/>
    </source>
</evidence>
<reference evidence="2" key="1">
    <citation type="submission" date="2018-11" db="EMBL/GenBank/DDBJ databases">
        <authorList>
            <person name="Grassa J C."/>
        </authorList>
    </citation>
    <scope>NUCLEOTIDE SEQUENCE [LARGE SCALE GENOMIC DNA]</scope>
</reference>
<reference evidence="2" key="2">
    <citation type="submission" date="2021-03" db="UniProtKB">
        <authorList>
            <consortium name="EnsemblPlants"/>
        </authorList>
    </citation>
    <scope>IDENTIFICATION</scope>
</reference>
<feature type="region of interest" description="Disordered" evidence="1">
    <location>
        <begin position="364"/>
        <end position="415"/>
    </location>
</feature>
<sequence>MAKDIHVEMVDEEMNKVLQRDSQLEMEFLELFEDIMLEEVVSNKACVGKVICCKDMLVTIAKKILTGVSQRLGPWRMKKCDEGVLGFFFQDEDDCNIVLENRPWLVNGVALNLKPWPVEGDVRVADFEKVGSFIKADSKSKEELVRRGYIWAWIDVWLSQPIPVGFFLTADGKLESWIQFKAMEEKPAVMNSECTTGKGKEKLLQAGHTAAPGKPNSHVAKKMLVATATKMYSTDNHGTIDIGPLIAQSLEIPNNWVFQSQKPHLFLEPTPIGWPNHDPVAQQTFLKLCGPEYLNLHKAQQSLLSNPQNLSEMIFSNNRKRKSHTWFQPYNPNSPSQNFTSNADVVTEIGSTSEASSDVQKFVIGAGDKDDESSRRGSNKLSKRRNKRDSIKRSFGVKTRSRKKKGDANVNDSLTGTGNLDEILANCIETSSPGCGKVVDQAWGKVPATITDVQYQKKLITTKYELRKWHQDVFGFCDRQLMSLRSQLGRLQNEPITTSTVELEAQIQIEIMELEGRMDRIWRQKSRENWIREPELDTLFIDKVTDMENDLIYKIPENSEIKEIVLKLHPLKSPRPNGFSRVLNKKLNHTFICLIPKVLNADRVDLFRPISLCNFSYEIIFRILTDWLKEVMDSYSILLNGTLLAPFDPKRGLRQDDSIIFCHATAKNAENLMQCIQKYEKWSGQCVSEPKSGVVFSPNTSQRTRDDIKSIVGMNPIKATEKYLGNPFFFTAKKRDDYLFLKEKIMTILEGWKAKLLSQAGRKPLIGYVLQSIPNYFMSTTQVPSTLCGQLDRLLARFWWVGNADKRHYCALKCWDKICQPKRCGGLGFRRLKDMNMALLSKLSWMVLQGQDKVWVKLLLDKYCSKVDVWQIEKHGTDSRCWKSLLEARSICVKGVNILIADGSSDIWDRPWIPCRNSEEIKDRFQFIHNQALWKVKDLFLDGTREWNAALIKECFEEDITSDILKIRLLQESPDIIFWNAAKSDKQCSMDAVYFDCLHRMDEFLKHKAWFNQEDPPAACFATIHQQDLLADFWISVGFSHVKDILEGELCRIACALHLALKKKITKVRIETNSKTVS</sequence>
<feature type="compositionally biased region" description="Basic residues" evidence="1">
    <location>
        <begin position="377"/>
        <end position="387"/>
    </location>
</feature>
<dbReference type="EMBL" id="UZAU01000366">
    <property type="status" value="NOT_ANNOTATED_CDS"/>
    <property type="molecule type" value="Genomic_DNA"/>
</dbReference>
<evidence type="ECO:0000313" key="3">
    <source>
        <dbReference type="Proteomes" id="UP000596661"/>
    </source>
</evidence>
<accession>A0A803PIH2</accession>
<dbReference type="PANTHER" id="PTHR33116:SF86">
    <property type="entry name" value="REVERSE TRANSCRIPTASE DOMAIN-CONTAINING PROTEIN"/>
    <property type="match status" value="1"/>
</dbReference>
<dbReference type="Gramene" id="evm.model.04.715">
    <property type="protein sequence ID" value="cds.evm.model.04.715"/>
    <property type="gene ID" value="evm.TU.04.715"/>
</dbReference>
<dbReference type="Proteomes" id="UP000596661">
    <property type="component" value="Chromosome 4"/>
</dbReference>
<protein>
    <recommendedName>
        <fullName evidence="4">DUF4283 domain-containing protein</fullName>
    </recommendedName>
</protein>
<proteinExistence type="predicted"/>
<organism evidence="2 3">
    <name type="scientific">Cannabis sativa</name>
    <name type="common">Hemp</name>
    <name type="synonym">Marijuana</name>
    <dbReference type="NCBI Taxonomy" id="3483"/>
    <lineage>
        <taxon>Eukaryota</taxon>
        <taxon>Viridiplantae</taxon>
        <taxon>Streptophyta</taxon>
        <taxon>Embryophyta</taxon>
        <taxon>Tracheophyta</taxon>
        <taxon>Spermatophyta</taxon>
        <taxon>Magnoliopsida</taxon>
        <taxon>eudicotyledons</taxon>
        <taxon>Gunneridae</taxon>
        <taxon>Pentapetalae</taxon>
        <taxon>rosids</taxon>
        <taxon>fabids</taxon>
        <taxon>Rosales</taxon>
        <taxon>Cannabaceae</taxon>
        <taxon>Cannabis</taxon>
    </lineage>
</organism>
<dbReference type="EnsemblPlants" id="evm.model.04.715">
    <property type="protein sequence ID" value="cds.evm.model.04.715"/>
    <property type="gene ID" value="evm.TU.04.715"/>
</dbReference>
<dbReference type="PANTHER" id="PTHR33116">
    <property type="entry name" value="REVERSE TRANSCRIPTASE ZINC-BINDING DOMAIN-CONTAINING PROTEIN-RELATED-RELATED"/>
    <property type="match status" value="1"/>
</dbReference>
<keyword evidence="3" id="KW-1185">Reference proteome</keyword>
<dbReference type="AlphaFoldDB" id="A0A803PIH2"/>
<evidence type="ECO:0000313" key="2">
    <source>
        <dbReference type="EnsemblPlants" id="cds.evm.model.04.715"/>
    </source>
</evidence>